<comment type="caution">
    <text evidence="5">The sequence shown here is derived from an EMBL/GenBank/DDBJ whole genome shotgun (WGS) entry which is preliminary data.</text>
</comment>
<evidence type="ECO:0000256" key="2">
    <source>
        <dbReference type="ARBA" id="ARBA00022801"/>
    </source>
</evidence>
<dbReference type="Gene3D" id="3.90.79.10">
    <property type="entry name" value="Nucleoside Triphosphate Pyrophosphohydrolase"/>
    <property type="match status" value="1"/>
</dbReference>
<keyword evidence="6" id="KW-1185">Reference proteome</keyword>
<name>A0ABX0JK53_9PROT</name>
<accession>A0ABX0JK53</accession>
<gene>
    <name evidence="5" type="ORF">GOB93_03095</name>
</gene>
<dbReference type="PROSITE" id="PS51462">
    <property type="entry name" value="NUDIX"/>
    <property type="match status" value="1"/>
</dbReference>
<evidence type="ECO:0000256" key="3">
    <source>
        <dbReference type="RuleBase" id="RU003476"/>
    </source>
</evidence>
<dbReference type="InterPro" id="IPR000086">
    <property type="entry name" value="NUDIX_hydrolase_dom"/>
</dbReference>
<dbReference type="PANTHER" id="PTHR43736:SF1">
    <property type="entry name" value="DIHYDRONEOPTERIN TRIPHOSPHATE DIPHOSPHATASE"/>
    <property type="match status" value="1"/>
</dbReference>
<keyword evidence="2 3" id="KW-0378">Hydrolase</keyword>
<organism evidence="5 6">
    <name type="scientific">Acetobacter musti</name>
    <dbReference type="NCBI Taxonomy" id="864732"/>
    <lineage>
        <taxon>Bacteria</taxon>
        <taxon>Pseudomonadati</taxon>
        <taxon>Pseudomonadota</taxon>
        <taxon>Alphaproteobacteria</taxon>
        <taxon>Acetobacterales</taxon>
        <taxon>Acetobacteraceae</taxon>
        <taxon>Acetobacter</taxon>
    </lineage>
</organism>
<proteinExistence type="inferred from homology"/>
<comment type="cofactor">
    <cofactor evidence="1">
        <name>Mg(2+)</name>
        <dbReference type="ChEBI" id="CHEBI:18420"/>
    </cofactor>
</comment>
<dbReference type="InterPro" id="IPR015797">
    <property type="entry name" value="NUDIX_hydrolase-like_dom_sf"/>
</dbReference>
<dbReference type="CDD" id="cd04673">
    <property type="entry name" value="NUDIX_ADPRase"/>
    <property type="match status" value="1"/>
</dbReference>
<dbReference type="RefSeq" id="WP_173582066.1">
    <property type="nucleotide sequence ID" value="NZ_WOTB01000003.1"/>
</dbReference>
<evidence type="ECO:0000313" key="5">
    <source>
        <dbReference type="EMBL" id="NHN83627.1"/>
    </source>
</evidence>
<dbReference type="PRINTS" id="PR00502">
    <property type="entry name" value="NUDIXFAMILY"/>
</dbReference>
<evidence type="ECO:0000256" key="1">
    <source>
        <dbReference type="ARBA" id="ARBA00001946"/>
    </source>
</evidence>
<reference evidence="5 6" key="1">
    <citation type="journal article" date="2020" name="Int. J. Syst. Evol. Microbiol.">
        <title>Novel acetic acid bacteria from cider fermentations: Acetobacter conturbans sp. nov. and Acetobacter fallax sp. nov.</title>
        <authorList>
            <person name="Sombolestani A.S."/>
            <person name="Cleenwerck I."/>
            <person name="Cnockaert M."/>
            <person name="Borremans W."/>
            <person name="Wieme A.D."/>
            <person name="De Vuyst L."/>
            <person name="Vandamme P."/>
        </authorList>
    </citation>
    <scope>NUCLEOTIDE SEQUENCE [LARGE SCALE GENOMIC DNA]</scope>
    <source>
        <strain evidence="5 6">LMG 30640</strain>
    </source>
</reference>
<dbReference type="PROSITE" id="PS00893">
    <property type="entry name" value="NUDIX_BOX"/>
    <property type="match status" value="1"/>
</dbReference>
<comment type="similarity">
    <text evidence="3">Belongs to the Nudix hydrolase family.</text>
</comment>
<dbReference type="PANTHER" id="PTHR43736">
    <property type="entry name" value="ADP-RIBOSE PYROPHOSPHATASE"/>
    <property type="match status" value="1"/>
</dbReference>
<feature type="domain" description="Nudix hydrolase" evidence="4">
    <location>
        <begin position="5"/>
        <end position="141"/>
    </location>
</feature>
<dbReference type="InterPro" id="IPR020476">
    <property type="entry name" value="Nudix_hydrolase"/>
</dbReference>
<sequence length="146" mass="15727">MTEPRPRGGVLAVVRRETDGAFLLVRRANAPDAGLWGFPGGRIEPGEEMRIAAARELAEETGVEALGEDVLTVLESIHRDKDGALLFHYLIAVIRCRVTASLEQLNPRAGDDALEVGWFDIEQIRSLGAAASSGLLPLALQAEART</sequence>
<dbReference type="Proteomes" id="UP000635278">
    <property type="component" value="Unassembled WGS sequence"/>
</dbReference>
<evidence type="ECO:0000259" key="4">
    <source>
        <dbReference type="PROSITE" id="PS51462"/>
    </source>
</evidence>
<dbReference type="SUPFAM" id="SSF55811">
    <property type="entry name" value="Nudix"/>
    <property type="match status" value="1"/>
</dbReference>
<protein>
    <submittedName>
        <fullName evidence="5">NUDIX domain-containing protein</fullName>
    </submittedName>
</protein>
<evidence type="ECO:0000313" key="6">
    <source>
        <dbReference type="Proteomes" id="UP000635278"/>
    </source>
</evidence>
<dbReference type="EMBL" id="WOTB01000003">
    <property type="protein sequence ID" value="NHN83627.1"/>
    <property type="molecule type" value="Genomic_DNA"/>
</dbReference>
<dbReference type="InterPro" id="IPR020084">
    <property type="entry name" value="NUDIX_hydrolase_CS"/>
</dbReference>
<dbReference type="Pfam" id="PF00293">
    <property type="entry name" value="NUDIX"/>
    <property type="match status" value="1"/>
</dbReference>